<dbReference type="NCBIfam" id="TIGR00492">
    <property type="entry name" value="alr"/>
    <property type="match status" value="1"/>
</dbReference>
<feature type="domain" description="Alanine racemase C-terminal" evidence="8">
    <location>
        <begin position="237"/>
        <end position="361"/>
    </location>
</feature>
<dbReference type="InterPro" id="IPR020622">
    <property type="entry name" value="Ala_racemase_pyridoxalP-BS"/>
</dbReference>
<evidence type="ECO:0000256" key="1">
    <source>
        <dbReference type="ARBA" id="ARBA00000316"/>
    </source>
</evidence>
<dbReference type="Pfam" id="PF01168">
    <property type="entry name" value="Ala_racemase_N"/>
    <property type="match status" value="1"/>
</dbReference>
<evidence type="ECO:0000256" key="7">
    <source>
        <dbReference type="PIRSR" id="PIRSR600821-52"/>
    </source>
</evidence>
<dbReference type="AlphaFoldDB" id="A0A498C7S2"/>
<comment type="catalytic activity">
    <reaction evidence="1 5">
        <text>L-alanine = D-alanine</text>
        <dbReference type="Rhea" id="RHEA:20249"/>
        <dbReference type="ChEBI" id="CHEBI:57416"/>
        <dbReference type="ChEBI" id="CHEBI:57972"/>
        <dbReference type="EC" id="5.1.1.1"/>
    </reaction>
</comment>
<dbReference type="PANTHER" id="PTHR30511:SF0">
    <property type="entry name" value="ALANINE RACEMASE, CATABOLIC-RELATED"/>
    <property type="match status" value="1"/>
</dbReference>
<dbReference type="Proteomes" id="UP000275461">
    <property type="component" value="Unassembled WGS sequence"/>
</dbReference>
<dbReference type="Gene3D" id="3.20.20.10">
    <property type="entry name" value="Alanine racemase"/>
    <property type="match status" value="1"/>
</dbReference>
<dbReference type="GO" id="GO:0008784">
    <property type="term" value="F:alanine racemase activity"/>
    <property type="evidence" value="ECO:0007669"/>
    <property type="project" value="UniProtKB-UniRule"/>
</dbReference>
<accession>A0A498C7S2</accession>
<dbReference type="RefSeq" id="WP_121441594.1">
    <property type="nucleotide sequence ID" value="NZ_RCDA01000001.1"/>
</dbReference>
<dbReference type="SMART" id="SM01005">
    <property type="entry name" value="Ala_racemase_C"/>
    <property type="match status" value="1"/>
</dbReference>
<dbReference type="HAMAP" id="MF_01201">
    <property type="entry name" value="Ala_racemase"/>
    <property type="match status" value="1"/>
</dbReference>
<organism evidence="9 10">
    <name type="scientific">Alkalispirillum mobile</name>
    <dbReference type="NCBI Taxonomy" id="85925"/>
    <lineage>
        <taxon>Bacteria</taxon>
        <taxon>Pseudomonadati</taxon>
        <taxon>Pseudomonadota</taxon>
        <taxon>Gammaproteobacteria</taxon>
        <taxon>Chromatiales</taxon>
        <taxon>Ectothiorhodospiraceae</taxon>
        <taxon>Alkalispirillum</taxon>
    </lineage>
</organism>
<keyword evidence="10" id="KW-1185">Reference proteome</keyword>
<evidence type="ECO:0000313" key="9">
    <source>
        <dbReference type="EMBL" id="RLK51167.1"/>
    </source>
</evidence>
<dbReference type="InterPro" id="IPR011079">
    <property type="entry name" value="Ala_racemase_C"/>
</dbReference>
<dbReference type="UniPathway" id="UPA00042">
    <property type="reaction ID" value="UER00497"/>
</dbReference>
<dbReference type="PROSITE" id="PS00395">
    <property type="entry name" value="ALANINE_RACEMASE"/>
    <property type="match status" value="1"/>
</dbReference>
<dbReference type="GO" id="GO:0030170">
    <property type="term" value="F:pyridoxal phosphate binding"/>
    <property type="evidence" value="ECO:0007669"/>
    <property type="project" value="UniProtKB-UniRule"/>
</dbReference>
<comment type="similarity">
    <text evidence="5">Belongs to the alanine racemase family.</text>
</comment>
<evidence type="ECO:0000256" key="2">
    <source>
        <dbReference type="ARBA" id="ARBA00001933"/>
    </source>
</evidence>
<keyword evidence="4 5" id="KW-0413">Isomerase</keyword>
<feature type="active site" description="Proton acceptor; specific for L-alanine" evidence="5">
    <location>
        <position position="258"/>
    </location>
</feature>
<sequence length="367" mass="39438">MRGEARPTRARISLDALRHNYRVLRASASDARVMAVIKGDGYGHGLERVARTLMPEAECFAVSGVDEARPIRAAGATQPVVLLGGFFSADEIPLHAREAFQPVIHSHWQVEALAAAGHHEPLDIWIKVDSGMHRLGFLPDEVAGVHRRLSALPGIREIGFLTHLAEADDRDSPRTPEQLRTFEQACAGLPGPRSAANSAGTLGWPAAHCDWVRPGISLYGATPFVDQGRARPDLRPVMTLESGLISVKQLPAGAPIGYGSTWRCPEAMPVGVAAIGYGDGYPRHAPSGTPLLVDGVETQLLGRVSMDLITVDLRPCPQARPGARVVLWGDGLPAETVADRAGTIAYELFCQVTPRAPRQVVESQPRT</sequence>
<evidence type="ECO:0000313" key="10">
    <source>
        <dbReference type="Proteomes" id="UP000275461"/>
    </source>
</evidence>
<dbReference type="Gene3D" id="2.40.37.10">
    <property type="entry name" value="Lyase, Ornithine Decarboxylase, Chain A, domain 1"/>
    <property type="match status" value="1"/>
</dbReference>
<dbReference type="InterPro" id="IPR009006">
    <property type="entry name" value="Ala_racemase/Decarboxylase_C"/>
</dbReference>
<dbReference type="EC" id="5.1.1.1" evidence="5"/>
<dbReference type="CDD" id="cd06827">
    <property type="entry name" value="PLPDE_III_AR_proteobact"/>
    <property type="match status" value="1"/>
</dbReference>
<comment type="function">
    <text evidence="5">Catalyzes the interconversion of L-alanine and D-alanine. May also act on other amino acids.</text>
</comment>
<proteinExistence type="inferred from homology"/>
<dbReference type="GO" id="GO:0005829">
    <property type="term" value="C:cytosol"/>
    <property type="evidence" value="ECO:0007669"/>
    <property type="project" value="TreeGrafter"/>
</dbReference>
<evidence type="ECO:0000259" key="8">
    <source>
        <dbReference type="SMART" id="SM01005"/>
    </source>
</evidence>
<evidence type="ECO:0000256" key="5">
    <source>
        <dbReference type="HAMAP-Rule" id="MF_01201"/>
    </source>
</evidence>
<feature type="binding site" evidence="5 7">
    <location>
        <position position="134"/>
    </location>
    <ligand>
        <name>substrate</name>
    </ligand>
</feature>
<comment type="pathway">
    <text evidence="5">Amino-acid biosynthesis; D-alanine biosynthesis; D-alanine from L-alanine: step 1/1.</text>
</comment>
<feature type="modified residue" description="N6-(pyridoxal phosphate)lysine" evidence="5 6">
    <location>
        <position position="38"/>
    </location>
</feature>
<protein>
    <recommendedName>
        <fullName evidence="5">Alanine racemase</fullName>
        <ecNumber evidence="5">5.1.1.1</ecNumber>
    </recommendedName>
</protein>
<keyword evidence="3 5" id="KW-0663">Pyridoxal phosphate</keyword>
<dbReference type="GO" id="GO:0030632">
    <property type="term" value="P:D-alanine biosynthetic process"/>
    <property type="evidence" value="ECO:0007669"/>
    <property type="project" value="UniProtKB-UniRule"/>
</dbReference>
<feature type="active site" description="Proton acceptor; specific for D-alanine" evidence="5">
    <location>
        <position position="38"/>
    </location>
</feature>
<dbReference type="SUPFAM" id="SSF51419">
    <property type="entry name" value="PLP-binding barrel"/>
    <property type="match status" value="1"/>
</dbReference>
<comment type="caution">
    <text evidence="9">The sequence shown here is derived from an EMBL/GenBank/DDBJ whole genome shotgun (WGS) entry which is preliminary data.</text>
</comment>
<comment type="cofactor">
    <cofactor evidence="2 5 6">
        <name>pyridoxal 5'-phosphate</name>
        <dbReference type="ChEBI" id="CHEBI:597326"/>
    </cofactor>
</comment>
<dbReference type="EMBL" id="RCDA01000001">
    <property type="protein sequence ID" value="RLK51167.1"/>
    <property type="molecule type" value="Genomic_DNA"/>
</dbReference>
<dbReference type="Pfam" id="PF00842">
    <property type="entry name" value="Ala_racemase_C"/>
    <property type="match status" value="1"/>
</dbReference>
<dbReference type="InterPro" id="IPR029066">
    <property type="entry name" value="PLP-binding_barrel"/>
</dbReference>
<gene>
    <name evidence="9" type="ORF">DFR31_1087</name>
</gene>
<dbReference type="InterPro" id="IPR001608">
    <property type="entry name" value="Ala_racemase_N"/>
</dbReference>
<evidence type="ECO:0000256" key="6">
    <source>
        <dbReference type="PIRSR" id="PIRSR600821-50"/>
    </source>
</evidence>
<dbReference type="InterPro" id="IPR000821">
    <property type="entry name" value="Ala_racemase"/>
</dbReference>
<dbReference type="PRINTS" id="PR00992">
    <property type="entry name" value="ALARACEMASE"/>
</dbReference>
<dbReference type="SUPFAM" id="SSF50621">
    <property type="entry name" value="Alanine racemase C-terminal domain-like"/>
    <property type="match status" value="1"/>
</dbReference>
<reference evidence="9 10" key="1">
    <citation type="submission" date="2018-10" db="EMBL/GenBank/DDBJ databases">
        <title>Genomic Encyclopedia of Type Strains, Phase IV (KMG-IV): sequencing the most valuable type-strain genomes for metagenomic binning, comparative biology and taxonomic classification.</title>
        <authorList>
            <person name="Goeker M."/>
        </authorList>
    </citation>
    <scope>NUCLEOTIDE SEQUENCE [LARGE SCALE GENOMIC DNA]</scope>
    <source>
        <strain evidence="9 10">DSM 12769</strain>
    </source>
</reference>
<dbReference type="OrthoDB" id="9813814at2"/>
<evidence type="ECO:0000256" key="4">
    <source>
        <dbReference type="ARBA" id="ARBA00023235"/>
    </source>
</evidence>
<feature type="binding site" evidence="5 7">
    <location>
        <position position="306"/>
    </location>
    <ligand>
        <name>substrate</name>
    </ligand>
</feature>
<dbReference type="FunFam" id="3.20.20.10:FF:000002">
    <property type="entry name" value="Alanine racemase"/>
    <property type="match status" value="1"/>
</dbReference>
<name>A0A498C7S2_9GAMM</name>
<evidence type="ECO:0000256" key="3">
    <source>
        <dbReference type="ARBA" id="ARBA00022898"/>
    </source>
</evidence>
<dbReference type="PANTHER" id="PTHR30511">
    <property type="entry name" value="ALANINE RACEMASE"/>
    <property type="match status" value="1"/>
</dbReference>